<sequence>MTISGVRRRFIATDPLSTPLRNTIPNMSQCPSCNQEIATDASACPACGATLQPSSPQPSPYASPTMTPPAPVYATEVSEGDGTGGVIPYKNPKALIAYYLGILSGLPLIGFPIGIAAFVLGIQGLQARKRNPVIKGSVHAGIGIGCGAIFTILWGLVIVLIVFALLAGK</sequence>
<keyword evidence="1" id="KW-0472">Membrane</keyword>
<protein>
    <submittedName>
        <fullName evidence="2">Putative membrane protein</fullName>
    </submittedName>
</protein>
<dbReference type="EMBL" id="ANOG01000674">
    <property type="protein sequence ID" value="EMI18386.1"/>
    <property type="molecule type" value="Genomic_DNA"/>
</dbReference>
<dbReference type="Proteomes" id="UP000011991">
    <property type="component" value="Unassembled WGS sequence"/>
</dbReference>
<accession>M5RGX1</accession>
<evidence type="ECO:0000313" key="3">
    <source>
        <dbReference type="Proteomes" id="UP000011991"/>
    </source>
</evidence>
<gene>
    <name evidence="2" type="ORF">RMSM_04677</name>
</gene>
<evidence type="ECO:0000313" key="2">
    <source>
        <dbReference type="EMBL" id="EMI18386.1"/>
    </source>
</evidence>
<proteinExistence type="predicted"/>
<comment type="caution">
    <text evidence="2">The sequence shown here is derived from an EMBL/GenBank/DDBJ whole genome shotgun (WGS) entry which is preliminary data.</text>
</comment>
<feature type="transmembrane region" description="Helical" evidence="1">
    <location>
        <begin position="142"/>
        <end position="167"/>
    </location>
</feature>
<dbReference type="AlphaFoldDB" id="M5RGX1"/>
<name>M5RGX1_9BACT</name>
<keyword evidence="3" id="KW-1185">Reference proteome</keyword>
<keyword evidence="1" id="KW-0812">Transmembrane</keyword>
<dbReference type="PATRIC" id="fig|1265738.3.peg.4697"/>
<reference evidence="2 3" key="1">
    <citation type="journal article" date="2013" name="Mar. Genomics">
        <title>Expression of sulfatases in Rhodopirellula baltica and the diversity of sulfatases in the genus Rhodopirellula.</title>
        <authorList>
            <person name="Wegner C.E."/>
            <person name="Richter-Heitmann T."/>
            <person name="Klindworth A."/>
            <person name="Klockow C."/>
            <person name="Richter M."/>
            <person name="Achstetter T."/>
            <person name="Glockner F.O."/>
            <person name="Harder J."/>
        </authorList>
    </citation>
    <scope>NUCLEOTIDE SEQUENCE [LARGE SCALE GENOMIC DNA]</scope>
    <source>
        <strain evidence="2 3">SM1</strain>
    </source>
</reference>
<keyword evidence="1" id="KW-1133">Transmembrane helix</keyword>
<organism evidence="2 3">
    <name type="scientific">Rhodopirellula maiorica SM1</name>
    <dbReference type="NCBI Taxonomy" id="1265738"/>
    <lineage>
        <taxon>Bacteria</taxon>
        <taxon>Pseudomonadati</taxon>
        <taxon>Planctomycetota</taxon>
        <taxon>Planctomycetia</taxon>
        <taxon>Pirellulales</taxon>
        <taxon>Pirellulaceae</taxon>
        <taxon>Novipirellula</taxon>
    </lineage>
</organism>
<evidence type="ECO:0000256" key="1">
    <source>
        <dbReference type="SAM" id="Phobius"/>
    </source>
</evidence>
<feature type="transmembrane region" description="Helical" evidence="1">
    <location>
        <begin position="96"/>
        <end position="122"/>
    </location>
</feature>